<evidence type="ECO:0000256" key="2">
    <source>
        <dbReference type="ARBA" id="ARBA00022526"/>
    </source>
</evidence>
<dbReference type="EMBL" id="CP036269">
    <property type="protein sequence ID" value="QDT44575.1"/>
    <property type="molecule type" value="Genomic_DNA"/>
</dbReference>
<dbReference type="InterPro" id="IPR011048">
    <property type="entry name" value="Haem_d1_sf"/>
</dbReference>
<dbReference type="PANTHER" id="PTHR30344">
    <property type="entry name" value="6-PHOSPHOGLUCONOLACTONASE-RELATED"/>
    <property type="match status" value="1"/>
</dbReference>
<reference evidence="3 4" key="1">
    <citation type="submission" date="2019-02" db="EMBL/GenBank/DDBJ databases">
        <title>Deep-cultivation of Planctomycetes and their phenomic and genomic characterization uncovers novel biology.</title>
        <authorList>
            <person name="Wiegand S."/>
            <person name="Jogler M."/>
            <person name="Boedeker C."/>
            <person name="Pinto D."/>
            <person name="Vollmers J."/>
            <person name="Rivas-Marin E."/>
            <person name="Kohn T."/>
            <person name="Peeters S.H."/>
            <person name="Heuer A."/>
            <person name="Rast P."/>
            <person name="Oberbeckmann S."/>
            <person name="Bunk B."/>
            <person name="Jeske O."/>
            <person name="Meyerdierks A."/>
            <person name="Storesund J.E."/>
            <person name="Kallscheuer N."/>
            <person name="Luecker S."/>
            <person name="Lage O.M."/>
            <person name="Pohl T."/>
            <person name="Merkel B.J."/>
            <person name="Hornburger P."/>
            <person name="Mueller R.-W."/>
            <person name="Bruemmer F."/>
            <person name="Labrenz M."/>
            <person name="Spormann A.M."/>
            <person name="Op den Camp H."/>
            <person name="Overmann J."/>
            <person name="Amann R."/>
            <person name="Jetten M.S.M."/>
            <person name="Mascher T."/>
            <person name="Medema M.H."/>
            <person name="Devos D.P."/>
            <person name="Kaster A.-K."/>
            <person name="Ovreas L."/>
            <person name="Rohde M."/>
            <person name="Galperin M.Y."/>
            <person name="Jogler C."/>
        </authorList>
    </citation>
    <scope>NUCLEOTIDE SEQUENCE [LARGE SCALE GENOMIC DNA]</scope>
    <source>
        <strain evidence="3 4">Pan241w</strain>
    </source>
</reference>
<dbReference type="GO" id="GO:0005829">
    <property type="term" value="C:cytosol"/>
    <property type="evidence" value="ECO:0007669"/>
    <property type="project" value="TreeGrafter"/>
</dbReference>
<dbReference type="SUPFAM" id="SSF51004">
    <property type="entry name" value="C-terminal (heme d1) domain of cytochrome cd1-nitrite reductase"/>
    <property type="match status" value="1"/>
</dbReference>
<dbReference type="InterPro" id="IPR015943">
    <property type="entry name" value="WD40/YVTN_repeat-like_dom_sf"/>
</dbReference>
<proteinExistence type="inferred from homology"/>
<evidence type="ECO:0000313" key="3">
    <source>
        <dbReference type="EMBL" id="QDT44575.1"/>
    </source>
</evidence>
<dbReference type="RefSeq" id="WP_145220146.1">
    <property type="nucleotide sequence ID" value="NZ_CP036269.1"/>
</dbReference>
<gene>
    <name evidence="3" type="primary">pgl_4</name>
    <name evidence="3" type="ORF">Pan241w_46870</name>
</gene>
<organism evidence="3 4">
    <name type="scientific">Gimesia alba</name>
    <dbReference type="NCBI Taxonomy" id="2527973"/>
    <lineage>
        <taxon>Bacteria</taxon>
        <taxon>Pseudomonadati</taxon>
        <taxon>Planctomycetota</taxon>
        <taxon>Planctomycetia</taxon>
        <taxon>Planctomycetales</taxon>
        <taxon>Planctomycetaceae</taxon>
        <taxon>Gimesia</taxon>
    </lineage>
</organism>
<dbReference type="InterPro" id="IPR019405">
    <property type="entry name" value="Lactonase_7-beta_prop"/>
</dbReference>
<dbReference type="OrthoDB" id="9790815at2"/>
<dbReference type="GO" id="GO:0017057">
    <property type="term" value="F:6-phosphogluconolactonase activity"/>
    <property type="evidence" value="ECO:0007669"/>
    <property type="project" value="UniProtKB-EC"/>
</dbReference>
<dbReference type="FunFam" id="2.130.10.10:FF:000306">
    <property type="entry name" value="3-carboxymuconate cyclase"/>
    <property type="match status" value="1"/>
</dbReference>
<dbReference type="AlphaFoldDB" id="A0A517RL18"/>
<dbReference type="Proteomes" id="UP000317171">
    <property type="component" value="Chromosome"/>
</dbReference>
<name>A0A517RL18_9PLAN</name>
<comment type="similarity">
    <text evidence="1">Belongs to the cycloisomerase 2 family.</text>
</comment>
<evidence type="ECO:0000256" key="1">
    <source>
        <dbReference type="ARBA" id="ARBA00005564"/>
    </source>
</evidence>
<dbReference type="KEGG" id="gaz:Pan241w_46870"/>
<dbReference type="EC" id="3.1.1.31" evidence="3"/>
<evidence type="ECO:0000313" key="4">
    <source>
        <dbReference type="Proteomes" id="UP000317171"/>
    </source>
</evidence>
<keyword evidence="2" id="KW-0119">Carbohydrate metabolism</keyword>
<dbReference type="Pfam" id="PF10282">
    <property type="entry name" value="Lactonase"/>
    <property type="match status" value="1"/>
</dbReference>
<keyword evidence="2" id="KW-0313">Glucose metabolism</keyword>
<dbReference type="PANTHER" id="PTHR30344:SF1">
    <property type="entry name" value="6-PHOSPHOGLUCONOLACTONASE"/>
    <property type="match status" value="1"/>
</dbReference>
<protein>
    <submittedName>
        <fullName evidence="3">6-phosphogluconolactonase</fullName>
        <ecNumber evidence="3">3.1.1.31</ecNumber>
    </submittedName>
</protein>
<accession>A0A517RL18</accession>
<keyword evidence="4" id="KW-1185">Reference proteome</keyword>
<dbReference type="Gene3D" id="2.130.10.10">
    <property type="entry name" value="YVTN repeat-like/Quinoprotein amine dehydrogenase"/>
    <property type="match status" value="1"/>
</dbReference>
<dbReference type="InterPro" id="IPR050282">
    <property type="entry name" value="Cycloisomerase_2"/>
</dbReference>
<sequence length="381" mass="41373">MSYEQVLFLFPVIAGMVFSNATNSVAAEKPLVFISAFAPGDKGAIHAYEFNPETGELKLVERTTNVEHPFFLAVSPDNKYLYSIHAPGKFGGKDNEYVSAFELQGRTGKLKLLNRQSSLGTASCYLDIDQSGKSVVVANYTTGSIASLPVKKDGSLEEAATFAQHTGSSVNPKRQKEPHAHCSVISPDQKFVFAADLGLDKIMAYELDSKTAKLTPSPQPFVRTIPGAGPRHLTFHPNGKQLYVINELKNSITEFDFDPQTGTLIEQETISTLPEDFEGTSYCADLKITPDGRFLYGTNRGHDSIAAYRIDDDGKLSLLEIEPSLGKGPQNLAITADGKYLLCANMPGNNVIVFQIDDQSGKLTPVGDPTSIPSPSCIMIR</sequence>
<keyword evidence="3" id="KW-0378">Hydrolase</keyword>
<dbReference type="GO" id="GO:0006006">
    <property type="term" value="P:glucose metabolic process"/>
    <property type="evidence" value="ECO:0007669"/>
    <property type="project" value="UniProtKB-KW"/>
</dbReference>